<dbReference type="RefSeq" id="WP_182556799.1">
    <property type="nucleotide sequence ID" value="NZ_BPRF01000022.1"/>
</dbReference>
<dbReference type="AlphaFoldDB" id="A0AA40VF31"/>
<sequence>MKTSKAFILAHTSLLDELRLPYRVERTRKHIKLHVLLQTGWWFLLTGSTPSDRRALNNSLALLRRKIRSAAAPTCVAA</sequence>
<protein>
    <submittedName>
        <fullName evidence="1">Uncharacterized protein</fullName>
    </submittedName>
</protein>
<accession>A0AA40VF31</accession>
<organism evidence="1 2">
    <name type="scientific">Methylorubrum thiocyanatum</name>
    <dbReference type="NCBI Taxonomy" id="47958"/>
    <lineage>
        <taxon>Bacteria</taxon>
        <taxon>Pseudomonadati</taxon>
        <taxon>Pseudomonadota</taxon>
        <taxon>Alphaproteobacteria</taxon>
        <taxon>Hyphomicrobiales</taxon>
        <taxon>Methylobacteriaceae</taxon>
        <taxon>Methylorubrum</taxon>
    </lineage>
</organism>
<evidence type="ECO:0000313" key="1">
    <source>
        <dbReference type="EMBL" id="MBA8916066.1"/>
    </source>
</evidence>
<reference evidence="1 2" key="1">
    <citation type="submission" date="2020-08" db="EMBL/GenBank/DDBJ databases">
        <title>Genomic Encyclopedia of Type Strains, Phase IV (KMG-IV): sequencing the most valuable type-strain genomes for metagenomic binning, comparative biology and taxonomic classification.</title>
        <authorList>
            <person name="Goeker M."/>
        </authorList>
    </citation>
    <scope>NUCLEOTIDE SEQUENCE [LARGE SCALE GENOMIC DNA]</scope>
    <source>
        <strain evidence="1 2">DSM 11490</strain>
    </source>
</reference>
<evidence type="ECO:0000313" key="2">
    <source>
        <dbReference type="Proteomes" id="UP000543554"/>
    </source>
</evidence>
<gene>
    <name evidence="1" type="ORF">HNR51_005185</name>
</gene>
<comment type="caution">
    <text evidence="1">The sequence shown here is derived from an EMBL/GenBank/DDBJ whole genome shotgun (WGS) entry which is preliminary data.</text>
</comment>
<name>A0AA40VF31_9HYPH</name>
<keyword evidence="2" id="KW-1185">Reference proteome</keyword>
<dbReference type="Proteomes" id="UP000543554">
    <property type="component" value="Unassembled WGS sequence"/>
</dbReference>
<proteinExistence type="predicted"/>
<dbReference type="EMBL" id="JACJIB010000013">
    <property type="protein sequence ID" value="MBA8916066.1"/>
    <property type="molecule type" value="Genomic_DNA"/>
</dbReference>